<feature type="domain" description="Flavoprotein pyridine nucleotide cytochrome reductase-like FAD-binding" evidence="4">
    <location>
        <begin position="227"/>
        <end position="279"/>
    </location>
</feature>
<keyword evidence="1" id="KW-0285">Flavoprotein</keyword>
<dbReference type="Proteomes" id="UP001451303">
    <property type="component" value="Unassembled WGS sequence"/>
</dbReference>
<organism evidence="5 6">
    <name type="scientific">Neurospora intermedia</name>
    <dbReference type="NCBI Taxonomy" id="5142"/>
    <lineage>
        <taxon>Eukaryota</taxon>
        <taxon>Fungi</taxon>
        <taxon>Dikarya</taxon>
        <taxon>Ascomycota</taxon>
        <taxon>Pezizomycotina</taxon>
        <taxon>Sordariomycetes</taxon>
        <taxon>Sordariomycetidae</taxon>
        <taxon>Sordariales</taxon>
        <taxon>Sordariaceae</taxon>
        <taxon>Neurospora</taxon>
    </lineage>
</organism>
<evidence type="ECO:0000313" key="6">
    <source>
        <dbReference type="Proteomes" id="UP001451303"/>
    </source>
</evidence>
<feature type="region of interest" description="Disordered" evidence="3">
    <location>
        <begin position="191"/>
        <end position="219"/>
    </location>
</feature>
<reference evidence="5 6" key="1">
    <citation type="submission" date="2023-09" db="EMBL/GenBank/DDBJ databases">
        <title>Multi-omics analysis of a traditional fermented food reveals byproduct-associated fungal strains for waste-to-food upcycling.</title>
        <authorList>
            <consortium name="Lawrence Berkeley National Laboratory"/>
            <person name="Rekdal V.M."/>
            <person name="Villalobos-Escobedo J.M."/>
            <person name="Rodriguez-Valeron N."/>
            <person name="Garcia M.O."/>
            <person name="Vasquez D.P."/>
            <person name="Damayanti I."/>
            <person name="Sorensen P.M."/>
            <person name="Baidoo E.E."/>
            <person name="De Carvalho A.C."/>
            <person name="Riley R."/>
            <person name="Lipzen A."/>
            <person name="He G."/>
            <person name="Yan M."/>
            <person name="Haridas S."/>
            <person name="Daum C."/>
            <person name="Yoshinaga Y."/>
            <person name="Ng V."/>
            <person name="Grigoriev I.V."/>
            <person name="Munk R."/>
            <person name="Nuraida L."/>
            <person name="Wijaya C.H."/>
            <person name="Morales P.-C."/>
            <person name="Keasling J.D."/>
        </authorList>
    </citation>
    <scope>NUCLEOTIDE SEQUENCE [LARGE SCALE GENOMIC DNA]</scope>
    <source>
        <strain evidence="5 6">FGSC 2613</strain>
    </source>
</reference>
<feature type="region of interest" description="Disordered" evidence="3">
    <location>
        <begin position="26"/>
        <end position="45"/>
    </location>
</feature>
<dbReference type="InterPro" id="IPR008333">
    <property type="entry name" value="Cbr1-like_FAD-bd_dom"/>
</dbReference>
<keyword evidence="6" id="KW-1185">Reference proteome</keyword>
<name>A0ABR3CXT1_NEUIN</name>
<evidence type="ECO:0000256" key="1">
    <source>
        <dbReference type="ARBA" id="ARBA00022630"/>
    </source>
</evidence>
<feature type="compositionally biased region" description="Basic residues" evidence="3">
    <location>
        <begin position="201"/>
        <end position="214"/>
    </location>
</feature>
<comment type="caution">
    <text evidence="5">The sequence shown here is derived from an EMBL/GenBank/DDBJ whole genome shotgun (WGS) entry which is preliminary data.</text>
</comment>
<dbReference type="EMBL" id="JAVLET010000018">
    <property type="protein sequence ID" value="KAL0465239.1"/>
    <property type="molecule type" value="Genomic_DNA"/>
</dbReference>
<dbReference type="InterPro" id="IPR017938">
    <property type="entry name" value="Riboflavin_synthase-like_b-brl"/>
</dbReference>
<gene>
    <name evidence="5" type="ORF">QR685DRAFT_576344</name>
</gene>
<evidence type="ECO:0000259" key="4">
    <source>
        <dbReference type="Pfam" id="PF00970"/>
    </source>
</evidence>
<keyword evidence="2" id="KW-0274">FAD</keyword>
<evidence type="ECO:0000313" key="5">
    <source>
        <dbReference type="EMBL" id="KAL0465239.1"/>
    </source>
</evidence>
<dbReference type="Gene3D" id="2.40.30.10">
    <property type="entry name" value="Translation factors"/>
    <property type="match status" value="1"/>
</dbReference>
<proteinExistence type="predicted"/>
<dbReference type="Pfam" id="PF00970">
    <property type="entry name" value="FAD_binding_6"/>
    <property type="match status" value="1"/>
</dbReference>
<evidence type="ECO:0000256" key="2">
    <source>
        <dbReference type="ARBA" id="ARBA00022827"/>
    </source>
</evidence>
<accession>A0ABR3CXT1</accession>
<evidence type="ECO:0000256" key="3">
    <source>
        <dbReference type="SAM" id="MobiDB-lite"/>
    </source>
</evidence>
<dbReference type="SUPFAM" id="SSF63380">
    <property type="entry name" value="Riboflavin synthase domain-like"/>
    <property type="match status" value="1"/>
</dbReference>
<sequence>MGELVNFRDVMQSQRDFHIESGIPRRGRWSTLPRRNSRLPPPVHSLEHETDVASQLKQNHGNDSPDNCSGSHDKDGRFVETLSHNPSTACCGNNLNSEVQMVKVSLDGENNWLYTTREFPDSLLRHGNSITVRALNASKTTQPEKPTSNVLGLYPEGKADLGLGCLFGNSLPHNYFCQPKTVGFMVSNPREDLSQAPKTSCTHRRPSPSRRAHVSPRSDATKEVINYSLRDGQSETFDLTVKTYFPSPPQPGGTISHILDCLPLGSEVEIHGPTSDIIYYGNGHFSV</sequence>
<protein>
    <recommendedName>
        <fullName evidence="4">Flavoprotein pyridine nucleotide cytochrome reductase-like FAD-binding domain-containing protein</fullName>
    </recommendedName>
</protein>